<dbReference type="SUPFAM" id="SSF53254">
    <property type="entry name" value="Phosphoglycerate mutase-like"/>
    <property type="match status" value="1"/>
</dbReference>
<organism evidence="2 3">
    <name type="scientific">Tulasnella calospora MUT 4182</name>
    <dbReference type="NCBI Taxonomy" id="1051891"/>
    <lineage>
        <taxon>Eukaryota</taxon>
        <taxon>Fungi</taxon>
        <taxon>Dikarya</taxon>
        <taxon>Basidiomycota</taxon>
        <taxon>Agaricomycotina</taxon>
        <taxon>Agaricomycetes</taxon>
        <taxon>Cantharellales</taxon>
        <taxon>Tulasnellaceae</taxon>
        <taxon>Tulasnella</taxon>
    </lineage>
</organism>
<dbReference type="PANTHER" id="PTHR20963:SF24">
    <property type="entry name" value="3-PHYTASE B"/>
    <property type="match status" value="1"/>
</dbReference>
<dbReference type="OrthoDB" id="6509975at2759"/>
<evidence type="ECO:0000256" key="1">
    <source>
        <dbReference type="ARBA" id="ARBA00022801"/>
    </source>
</evidence>
<keyword evidence="3" id="KW-1185">Reference proteome</keyword>
<dbReference type="AlphaFoldDB" id="A0A0C3QS29"/>
<dbReference type="Proteomes" id="UP000054248">
    <property type="component" value="Unassembled WGS sequence"/>
</dbReference>
<accession>A0A0C3QS29</accession>
<dbReference type="PANTHER" id="PTHR20963">
    <property type="entry name" value="MULTIPLE INOSITOL POLYPHOSPHATE PHOSPHATASE-RELATED"/>
    <property type="match status" value="1"/>
</dbReference>
<dbReference type="Gene3D" id="3.40.50.1240">
    <property type="entry name" value="Phosphoglycerate mutase-like"/>
    <property type="match status" value="1"/>
</dbReference>
<gene>
    <name evidence="2" type="ORF">M407DRAFT_19410</name>
</gene>
<name>A0A0C3QS29_9AGAM</name>
<reference evidence="3" key="2">
    <citation type="submission" date="2015-01" db="EMBL/GenBank/DDBJ databases">
        <title>Evolutionary Origins and Diversification of the Mycorrhizal Mutualists.</title>
        <authorList>
            <consortium name="DOE Joint Genome Institute"/>
            <consortium name="Mycorrhizal Genomics Consortium"/>
            <person name="Kohler A."/>
            <person name="Kuo A."/>
            <person name="Nagy L.G."/>
            <person name="Floudas D."/>
            <person name="Copeland A."/>
            <person name="Barry K.W."/>
            <person name="Cichocki N."/>
            <person name="Veneault-Fourrey C."/>
            <person name="LaButti K."/>
            <person name="Lindquist E.A."/>
            <person name="Lipzen A."/>
            <person name="Lundell T."/>
            <person name="Morin E."/>
            <person name="Murat C."/>
            <person name="Riley R."/>
            <person name="Ohm R."/>
            <person name="Sun H."/>
            <person name="Tunlid A."/>
            <person name="Henrissat B."/>
            <person name="Grigoriev I.V."/>
            <person name="Hibbett D.S."/>
            <person name="Martin F."/>
        </authorList>
    </citation>
    <scope>NUCLEOTIDE SEQUENCE [LARGE SCALE GENOMIC DNA]</scope>
    <source>
        <strain evidence="3">MUT 4182</strain>
    </source>
</reference>
<sequence>MNTDPSSSAKLDPVPIFPSLGNGEQFGGKSRQDLRLFTPSPSSKYPSVWSTLSGRLVMVIVVSALLVRVSWLASISASTPLQTRGPSSQMPQYDLPNYISQNLGPYSARYSVHSFGGYQHIPSEVPHDCDVVQVNILQRHAARYPTSGFGDSIASAVGKIKEAAVRSPQEAARSPLAFVSKYNYTLGKDSLVDFGRLQAYASGKYISDHYRHLSSSGTFIRSTTKDRVLESARWFKHGFKGKPFPLPISNLELPDVIIPTGPSINNTLAVGNCPAAEAAAGRTPDAPNMKWLKIYASPIATRLNAFIPDLNLTARDAHALMALCAFDTAFQNGKASPWCGIFKKVEWVDNEYYWDLEKYYGGSYGSPYAKAQGSGWVNELIARLTGKPVRVTGAINATLDSDPTTFPLPPNSPSIFADFSTDNSIVRMIAALGIIEDSEPLPAHGPPPKSHLFVSSKLVPFSTSLVLEKLVCPRQIYLQSHESALVYDTKSGEREEYVRMILNEGVVPLDMKECGRIGIKLGMCRLQDFVRSQSFSQNGGDWDKVCAPP</sequence>
<reference evidence="2 3" key="1">
    <citation type="submission" date="2014-04" db="EMBL/GenBank/DDBJ databases">
        <authorList>
            <consortium name="DOE Joint Genome Institute"/>
            <person name="Kuo A."/>
            <person name="Girlanda M."/>
            <person name="Perotto S."/>
            <person name="Kohler A."/>
            <person name="Nagy L.G."/>
            <person name="Floudas D."/>
            <person name="Copeland A."/>
            <person name="Barry K.W."/>
            <person name="Cichocki N."/>
            <person name="Veneault-Fourrey C."/>
            <person name="LaButti K."/>
            <person name="Lindquist E.A."/>
            <person name="Lipzen A."/>
            <person name="Lundell T."/>
            <person name="Morin E."/>
            <person name="Murat C."/>
            <person name="Sun H."/>
            <person name="Tunlid A."/>
            <person name="Henrissat B."/>
            <person name="Grigoriev I.V."/>
            <person name="Hibbett D.S."/>
            <person name="Martin F."/>
            <person name="Nordberg H.P."/>
            <person name="Cantor M.N."/>
            <person name="Hua S.X."/>
        </authorList>
    </citation>
    <scope>NUCLEOTIDE SEQUENCE [LARGE SCALE GENOMIC DNA]</scope>
    <source>
        <strain evidence="2 3">MUT 4182</strain>
    </source>
</reference>
<dbReference type="InterPro" id="IPR029033">
    <property type="entry name" value="His_PPase_superfam"/>
</dbReference>
<evidence type="ECO:0000313" key="2">
    <source>
        <dbReference type="EMBL" id="KIO31676.1"/>
    </source>
</evidence>
<dbReference type="CDD" id="cd07061">
    <property type="entry name" value="HP_HAP_like"/>
    <property type="match status" value="1"/>
</dbReference>
<keyword evidence="1" id="KW-0378">Hydrolase</keyword>
<dbReference type="HOGENOM" id="CLU_020880_0_1_1"/>
<protein>
    <recommendedName>
        <fullName evidence="4">3-phytase</fullName>
    </recommendedName>
</protein>
<evidence type="ECO:0008006" key="4">
    <source>
        <dbReference type="Google" id="ProtNLM"/>
    </source>
</evidence>
<dbReference type="GO" id="GO:0003993">
    <property type="term" value="F:acid phosphatase activity"/>
    <property type="evidence" value="ECO:0007669"/>
    <property type="project" value="TreeGrafter"/>
</dbReference>
<dbReference type="Pfam" id="PF00328">
    <property type="entry name" value="His_Phos_2"/>
    <property type="match status" value="1"/>
</dbReference>
<dbReference type="EMBL" id="KN822961">
    <property type="protein sequence ID" value="KIO31676.1"/>
    <property type="molecule type" value="Genomic_DNA"/>
</dbReference>
<dbReference type="STRING" id="1051891.A0A0C3QS29"/>
<evidence type="ECO:0000313" key="3">
    <source>
        <dbReference type="Proteomes" id="UP000054248"/>
    </source>
</evidence>
<proteinExistence type="predicted"/>
<dbReference type="InterPro" id="IPR000560">
    <property type="entry name" value="His_Pase_clade-2"/>
</dbReference>